<dbReference type="InterPro" id="IPR039745">
    <property type="entry name" value="Vps54"/>
</dbReference>
<dbReference type="AlphaFoldDB" id="A0AAV9IV39"/>
<sequence>MKRSGSSDGDTSSSAAPIPVSPPAVGSERDGAPSKPMPLPDAVSPRARHTPTRADAAATSEAQLRGAQMEAGEYATFQSLVRDWSPFETRQAITETAQEPHRRLSVRRDAGALAAYLSQEAVGMYQLHYAKSGGGDGSVLPEAPEGADGGRVPPEVQAYRKALEGAYDAFVHVLRQQNGKHVQQRALVGIEQVPAVFRVPASAFRLEDTEAYQQAAAADSSEAMSEHEAAAQQELRRYWAFCEASMRAQLLDSTRAARGADIDTLLYALGAVRQRSLQPAVDALHRMREHGDSARARLQHSRAHFQQLLGRRRQLAGLLRTLECLQRAHNQLRAVHELLQAHDWLRAARLHCELHCLLHDGSIDAFADGRRQGAASDTAGISTRHGPVLSVVGELERQHVAHGTALHDGIVQLAMSRFSEVVTLAPEATSAAATDTATASSPLDIDAYRSEMRAYVQALNELGSLEHALDRFVYDALNDLATVAVSAASMHEDDSAQAFVAVLDRCEVLAEGVAVLLELCWDAREQPSLLPTARPDGAVERPGGRTRALTAASNTFLGELLGRIGRILPRLLPSTDQPVEADAERWAAAWRRLRRFHRRLGDRFARMCTVLPTAAPLTSLLEEHTMQWLQRRHEEYVAEVERALERDTWSRSTSLPSMQATVGRLTTLVGGPAAVSGSTNEGAVTASDGVWIQGTAFVVADALGPLLTALCWYAQCAVQLDAYASGALRRALCLQGCEVLRLFNARAAQLVLGAGAMQTAALKSITARHLAVCVRTLDALIALQGEGDAETSVGLAAFFLRFAERSAEHDRATTRADAPPLDVRASVAASARPLVQSSLESVRQDLDRHRQQLLDKVVSIMGERLKRRVVEMRKVPWAELDADEGAQNTHAQPSAYASVLVKEVSTLHKILRPILGAAALEYLMEQINGTYAQTLRAEFARIVDEYLHQPPTKPASTPTDPAALSPPQRIRIWQQLALDARWVADGLQRLQHAASHNNRETRTALEPLHAAAAEYERRSRTCHQRAKEHATAEAYASLPADSTVSSSETK</sequence>
<dbReference type="GO" id="GO:0000938">
    <property type="term" value="C:GARP complex"/>
    <property type="evidence" value="ECO:0007669"/>
    <property type="project" value="InterPro"/>
</dbReference>
<dbReference type="GO" id="GO:0006896">
    <property type="term" value="P:Golgi to vacuole transport"/>
    <property type="evidence" value="ECO:0007669"/>
    <property type="project" value="TreeGrafter"/>
</dbReference>
<dbReference type="InterPro" id="IPR012501">
    <property type="entry name" value="Vps54_C"/>
</dbReference>
<evidence type="ECO:0000256" key="5">
    <source>
        <dbReference type="ARBA" id="ARBA00023034"/>
    </source>
</evidence>
<accession>A0AAV9IV39</accession>
<name>A0AAV9IV39_CYACA</name>
<keyword evidence="3" id="KW-0813">Transport</keyword>
<evidence type="ECO:0000256" key="7">
    <source>
        <dbReference type="SAM" id="MobiDB-lite"/>
    </source>
</evidence>
<dbReference type="GO" id="GO:0015031">
    <property type="term" value="P:protein transport"/>
    <property type="evidence" value="ECO:0007669"/>
    <property type="project" value="UniProtKB-KW"/>
</dbReference>
<dbReference type="GO" id="GO:0019905">
    <property type="term" value="F:syntaxin binding"/>
    <property type="evidence" value="ECO:0007669"/>
    <property type="project" value="TreeGrafter"/>
</dbReference>
<evidence type="ECO:0000256" key="2">
    <source>
        <dbReference type="ARBA" id="ARBA00009150"/>
    </source>
</evidence>
<evidence type="ECO:0000256" key="4">
    <source>
        <dbReference type="ARBA" id="ARBA00022927"/>
    </source>
</evidence>
<organism evidence="9 10">
    <name type="scientific">Cyanidium caldarium</name>
    <name type="common">Red alga</name>
    <dbReference type="NCBI Taxonomy" id="2771"/>
    <lineage>
        <taxon>Eukaryota</taxon>
        <taxon>Rhodophyta</taxon>
        <taxon>Bangiophyceae</taxon>
        <taxon>Cyanidiales</taxon>
        <taxon>Cyanidiaceae</taxon>
        <taxon>Cyanidium</taxon>
    </lineage>
</organism>
<comment type="similarity">
    <text evidence="2">Belongs to the VPS54 family.</text>
</comment>
<feature type="compositionally biased region" description="Polar residues" evidence="7">
    <location>
        <begin position="1040"/>
        <end position="1050"/>
    </location>
</feature>
<keyword evidence="10" id="KW-1185">Reference proteome</keyword>
<feature type="domain" description="Vacuolar protein sorting-associated protein 54 C-terminal" evidence="8">
    <location>
        <begin position="696"/>
        <end position="783"/>
    </location>
</feature>
<keyword evidence="6" id="KW-0175">Coiled coil</keyword>
<evidence type="ECO:0000256" key="1">
    <source>
        <dbReference type="ARBA" id="ARBA00004601"/>
    </source>
</evidence>
<comment type="caution">
    <text evidence="9">The sequence shown here is derived from an EMBL/GenBank/DDBJ whole genome shotgun (WGS) entry which is preliminary data.</text>
</comment>
<evidence type="ECO:0000313" key="10">
    <source>
        <dbReference type="Proteomes" id="UP001301350"/>
    </source>
</evidence>
<reference evidence="9 10" key="1">
    <citation type="submission" date="2022-07" db="EMBL/GenBank/DDBJ databases">
        <title>Genome-wide signatures of adaptation to extreme environments.</title>
        <authorList>
            <person name="Cho C.H."/>
            <person name="Yoon H.S."/>
        </authorList>
    </citation>
    <scope>NUCLEOTIDE SEQUENCE [LARGE SCALE GENOMIC DNA]</scope>
    <source>
        <strain evidence="9 10">DBV 063 E5</strain>
    </source>
</reference>
<evidence type="ECO:0000313" key="9">
    <source>
        <dbReference type="EMBL" id="KAK4535960.1"/>
    </source>
</evidence>
<evidence type="ECO:0000256" key="3">
    <source>
        <dbReference type="ARBA" id="ARBA00022448"/>
    </source>
</evidence>
<dbReference type="Pfam" id="PF07928">
    <property type="entry name" value="Vps54"/>
    <property type="match status" value="1"/>
</dbReference>
<dbReference type="GO" id="GO:0005829">
    <property type="term" value="C:cytosol"/>
    <property type="evidence" value="ECO:0007669"/>
    <property type="project" value="GOC"/>
</dbReference>
<proteinExistence type="inferred from homology"/>
<keyword evidence="4" id="KW-0653">Protein transport</keyword>
<dbReference type="PANTHER" id="PTHR12965">
    <property type="entry name" value="VACUOLAR PROTEIN SORTING 54"/>
    <property type="match status" value="1"/>
</dbReference>
<protein>
    <recommendedName>
        <fullName evidence="8">Vacuolar protein sorting-associated protein 54 C-terminal domain-containing protein</fullName>
    </recommendedName>
</protein>
<evidence type="ECO:0000259" key="8">
    <source>
        <dbReference type="Pfam" id="PF07928"/>
    </source>
</evidence>
<evidence type="ECO:0000256" key="6">
    <source>
        <dbReference type="ARBA" id="ARBA00023054"/>
    </source>
</evidence>
<dbReference type="EMBL" id="JANCYW010000006">
    <property type="protein sequence ID" value="KAK4535960.1"/>
    <property type="molecule type" value="Genomic_DNA"/>
</dbReference>
<gene>
    <name evidence="9" type="ORF">CDCA_CDCA06G1985</name>
</gene>
<dbReference type="PANTHER" id="PTHR12965:SF0">
    <property type="entry name" value="VACUOLAR PROTEIN SORTING-ASSOCIATED PROTEIN 54"/>
    <property type="match status" value="1"/>
</dbReference>
<keyword evidence="5" id="KW-0333">Golgi apparatus</keyword>
<dbReference type="Proteomes" id="UP001301350">
    <property type="component" value="Unassembled WGS sequence"/>
</dbReference>
<feature type="compositionally biased region" description="Low complexity" evidence="7">
    <location>
        <begin position="1"/>
        <end position="18"/>
    </location>
</feature>
<comment type="subcellular location">
    <subcellularLocation>
        <location evidence="1">Golgi apparatus</location>
        <location evidence="1">trans-Golgi network</location>
    </subcellularLocation>
</comment>
<feature type="region of interest" description="Disordered" evidence="7">
    <location>
        <begin position="1"/>
        <end position="63"/>
    </location>
</feature>
<dbReference type="GO" id="GO:0042147">
    <property type="term" value="P:retrograde transport, endosome to Golgi"/>
    <property type="evidence" value="ECO:0007669"/>
    <property type="project" value="InterPro"/>
</dbReference>
<feature type="region of interest" description="Disordered" evidence="7">
    <location>
        <begin position="1024"/>
        <end position="1050"/>
    </location>
</feature>